<dbReference type="SUPFAM" id="SSF46785">
    <property type="entry name" value="Winged helix' DNA-binding domain"/>
    <property type="match status" value="1"/>
</dbReference>
<organism evidence="5 6">
    <name type="scientific">Amycolatopsis arida</name>
    <dbReference type="NCBI Taxonomy" id="587909"/>
    <lineage>
        <taxon>Bacteria</taxon>
        <taxon>Bacillati</taxon>
        <taxon>Actinomycetota</taxon>
        <taxon>Actinomycetes</taxon>
        <taxon>Pseudonocardiales</taxon>
        <taxon>Pseudonocardiaceae</taxon>
        <taxon>Amycolatopsis</taxon>
    </lineage>
</organism>
<evidence type="ECO:0000313" key="5">
    <source>
        <dbReference type="EMBL" id="SFQ64553.1"/>
    </source>
</evidence>
<dbReference type="SUPFAM" id="SSF48008">
    <property type="entry name" value="GntR ligand-binding domain-like"/>
    <property type="match status" value="1"/>
</dbReference>
<dbReference type="InterPro" id="IPR000524">
    <property type="entry name" value="Tscrpt_reg_HTH_GntR"/>
</dbReference>
<sequence>MSTPGPTTPVASTPLRRPEPLRSAVYERVVELVSTGELAPGRPVTEAALSRSLGVSRTPVREALLRLEAEGVLESTPARGFTVRPLSPGEAAELYPVLGTLERLAVTSTPPGEVDVAALREVDAALVAARDPVRRWRLDTEFHERIMAACPNRSLRALVSALRVRLSRYEIAYMRVRDEGTSASQHEEIIAALAGRDQERAAAAIERNWSNSLRLVLGWLDQD</sequence>
<evidence type="ECO:0000256" key="3">
    <source>
        <dbReference type="ARBA" id="ARBA00023163"/>
    </source>
</evidence>
<keyword evidence="2 5" id="KW-0238">DNA-binding</keyword>
<evidence type="ECO:0000313" key="6">
    <source>
        <dbReference type="Proteomes" id="UP000198727"/>
    </source>
</evidence>
<keyword evidence="3" id="KW-0804">Transcription</keyword>
<dbReference type="RefSeq" id="WP_092535520.1">
    <property type="nucleotide sequence ID" value="NZ_FOWW01000011.1"/>
</dbReference>
<dbReference type="Pfam" id="PF07729">
    <property type="entry name" value="FCD"/>
    <property type="match status" value="1"/>
</dbReference>
<dbReference type="GO" id="GO:0003700">
    <property type="term" value="F:DNA-binding transcription factor activity"/>
    <property type="evidence" value="ECO:0007669"/>
    <property type="project" value="InterPro"/>
</dbReference>
<dbReference type="Gene3D" id="1.10.10.10">
    <property type="entry name" value="Winged helix-like DNA-binding domain superfamily/Winged helix DNA-binding domain"/>
    <property type="match status" value="1"/>
</dbReference>
<dbReference type="GO" id="GO:0003677">
    <property type="term" value="F:DNA binding"/>
    <property type="evidence" value="ECO:0007669"/>
    <property type="project" value="UniProtKB-KW"/>
</dbReference>
<reference evidence="6" key="1">
    <citation type="submission" date="2016-10" db="EMBL/GenBank/DDBJ databases">
        <authorList>
            <person name="Varghese N."/>
            <person name="Submissions S."/>
        </authorList>
    </citation>
    <scope>NUCLEOTIDE SEQUENCE [LARGE SCALE GENOMIC DNA]</scope>
    <source>
        <strain evidence="6">CGMCC 4.5579</strain>
    </source>
</reference>
<dbReference type="STRING" id="587909.SAMN05421810_111140"/>
<evidence type="ECO:0000256" key="1">
    <source>
        <dbReference type="ARBA" id="ARBA00023015"/>
    </source>
</evidence>
<dbReference type="PANTHER" id="PTHR43537">
    <property type="entry name" value="TRANSCRIPTIONAL REGULATOR, GNTR FAMILY"/>
    <property type="match status" value="1"/>
</dbReference>
<dbReference type="OrthoDB" id="8664638at2"/>
<accession>A0A1I6A7E1</accession>
<dbReference type="Gene3D" id="1.20.120.530">
    <property type="entry name" value="GntR ligand-binding domain-like"/>
    <property type="match status" value="1"/>
</dbReference>
<dbReference type="InterPro" id="IPR036388">
    <property type="entry name" value="WH-like_DNA-bd_sf"/>
</dbReference>
<dbReference type="AlphaFoldDB" id="A0A1I6A7E1"/>
<dbReference type="SMART" id="SM00345">
    <property type="entry name" value="HTH_GNTR"/>
    <property type="match status" value="1"/>
</dbReference>
<dbReference type="PROSITE" id="PS50949">
    <property type="entry name" value="HTH_GNTR"/>
    <property type="match status" value="1"/>
</dbReference>
<dbReference type="Pfam" id="PF00392">
    <property type="entry name" value="GntR"/>
    <property type="match status" value="1"/>
</dbReference>
<dbReference type="EMBL" id="FOWW01000011">
    <property type="protein sequence ID" value="SFQ64553.1"/>
    <property type="molecule type" value="Genomic_DNA"/>
</dbReference>
<dbReference type="InterPro" id="IPR036390">
    <property type="entry name" value="WH_DNA-bd_sf"/>
</dbReference>
<dbReference type="InterPro" id="IPR011711">
    <property type="entry name" value="GntR_C"/>
</dbReference>
<evidence type="ECO:0000256" key="2">
    <source>
        <dbReference type="ARBA" id="ARBA00023125"/>
    </source>
</evidence>
<dbReference type="PANTHER" id="PTHR43537:SF24">
    <property type="entry name" value="GLUCONATE OPERON TRANSCRIPTIONAL REPRESSOR"/>
    <property type="match status" value="1"/>
</dbReference>
<name>A0A1I6A7E1_9PSEU</name>
<evidence type="ECO:0000259" key="4">
    <source>
        <dbReference type="PROSITE" id="PS50949"/>
    </source>
</evidence>
<keyword evidence="1" id="KW-0805">Transcription regulation</keyword>
<dbReference type="PRINTS" id="PR00035">
    <property type="entry name" value="HTHGNTR"/>
</dbReference>
<dbReference type="Proteomes" id="UP000198727">
    <property type="component" value="Unassembled WGS sequence"/>
</dbReference>
<dbReference type="SMART" id="SM00895">
    <property type="entry name" value="FCD"/>
    <property type="match status" value="1"/>
</dbReference>
<gene>
    <name evidence="5" type="ORF">SAMN05421810_111140</name>
</gene>
<keyword evidence="6" id="KW-1185">Reference proteome</keyword>
<dbReference type="InterPro" id="IPR008920">
    <property type="entry name" value="TF_FadR/GntR_C"/>
</dbReference>
<dbReference type="CDD" id="cd07377">
    <property type="entry name" value="WHTH_GntR"/>
    <property type="match status" value="1"/>
</dbReference>
<protein>
    <submittedName>
        <fullName evidence="5">DNA-binding transcriptional regulator, GntR family</fullName>
    </submittedName>
</protein>
<feature type="domain" description="HTH gntR-type" evidence="4">
    <location>
        <begin position="19"/>
        <end position="86"/>
    </location>
</feature>
<proteinExistence type="predicted"/>